<keyword evidence="4" id="KW-0677">Repeat</keyword>
<evidence type="ECO:0000259" key="6">
    <source>
        <dbReference type="PROSITE" id="PS50057"/>
    </source>
</evidence>
<dbReference type="PROSITE" id="PS51016">
    <property type="entry name" value="MYTH4"/>
    <property type="match status" value="1"/>
</dbReference>
<evidence type="ECO:0000256" key="2">
    <source>
        <dbReference type="ARBA" id="ARBA00008314"/>
    </source>
</evidence>
<dbReference type="GO" id="GO:0005856">
    <property type="term" value="C:cytoskeleton"/>
    <property type="evidence" value="ECO:0007669"/>
    <property type="project" value="InterPro"/>
</dbReference>
<dbReference type="GO" id="GO:0003779">
    <property type="term" value="F:actin binding"/>
    <property type="evidence" value="ECO:0007669"/>
    <property type="project" value="UniProtKB-KW"/>
</dbReference>
<reference evidence="9" key="1">
    <citation type="submission" date="2025-08" db="UniProtKB">
        <authorList>
            <consortium name="RefSeq"/>
        </authorList>
    </citation>
    <scope>IDENTIFICATION</scope>
    <source>
        <tissue evidence="9">Spleen</tissue>
    </source>
</reference>
<dbReference type="InterPro" id="IPR000299">
    <property type="entry name" value="FERM_domain"/>
</dbReference>
<evidence type="ECO:0000256" key="1">
    <source>
        <dbReference type="ARBA" id="ARBA00004496"/>
    </source>
</evidence>
<dbReference type="RefSeq" id="XP_006869736.1">
    <property type="nucleotide sequence ID" value="XM_006869674.1"/>
</dbReference>
<dbReference type="InterPro" id="IPR051567">
    <property type="entry name" value="Unconventional_Myosin_ATPase"/>
</dbReference>
<organism evidence="8 9">
    <name type="scientific">Chrysochloris asiatica</name>
    <name type="common">Cape golden mole</name>
    <dbReference type="NCBI Taxonomy" id="185453"/>
    <lineage>
        <taxon>Eukaryota</taxon>
        <taxon>Metazoa</taxon>
        <taxon>Chordata</taxon>
        <taxon>Craniata</taxon>
        <taxon>Vertebrata</taxon>
        <taxon>Euteleostomi</taxon>
        <taxon>Mammalia</taxon>
        <taxon>Eutheria</taxon>
        <taxon>Afrotheria</taxon>
        <taxon>Chrysochloridae</taxon>
        <taxon>Chrysochlorinae</taxon>
        <taxon>Chrysochloris</taxon>
    </lineage>
</organism>
<dbReference type="Proteomes" id="UP000504623">
    <property type="component" value="Unplaced"/>
</dbReference>
<dbReference type="InterPro" id="IPR035963">
    <property type="entry name" value="FERM_2"/>
</dbReference>
<dbReference type="Pfam" id="PF00373">
    <property type="entry name" value="FERM_M"/>
    <property type="match status" value="1"/>
</dbReference>
<evidence type="ECO:0000256" key="4">
    <source>
        <dbReference type="ARBA" id="ARBA00022737"/>
    </source>
</evidence>
<dbReference type="Pfam" id="PF00784">
    <property type="entry name" value="MyTH4"/>
    <property type="match status" value="1"/>
</dbReference>
<dbReference type="AlphaFoldDB" id="A0A9B0TQT9"/>
<evidence type="ECO:0000259" key="7">
    <source>
        <dbReference type="PROSITE" id="PS51016"/>
    </source>
</evidence>
<keyword evidence="5" id="KW-0009">Actin-binding</keyword>
<proteinExistence type="inferred from homology"/>
<name>A0A9B0TQT9_CHRAS</name>
<dbReference type="GO" id="GO:0005737">
    <property type="term" value="C:cytoplasm"/>
    <property type="evidence" value="ECO:0007669"/>
    <property type="project" value="UniProtKB-SubCell"/>
</dbReference>
<dbReference type="InterPro" id="IPR038185">
    <property type="entry name" value="MyTH4_dom_sf"/>
</dbReference>
<dbReference type="SUPFAM" id="SSF47031">
    <property type="entry name" value="Second domain of FERM"/>
    <property type="match status" value="1"/>
</dbReference>
<dbReference type="SMART" id="SM00139">
    <property type="entry name" value="MyTH4"/>
    <property type="match status" value="1"/>
</dbReference>
<dbReference type="SMART" id="SM00295">
    <property type="entry name" value="B41"/>
    <property type="match status" value="1"/>
</dbReference>
<accession>A0A9B0TQT9</accession>
<evidence type="ECO:0000313" key="9">
    <source>
        <dbReference type="RefSeq" id="XP_006869736.1"/>
    </source>
</evidence>
<protein>
    <submittedName>
        <fullName evidence="9">Unconventional myosin-XV-like</fullName>
    </submittedName>
</protein>
<feature type="domain" description="FERM" evidence="6">
    <location>
        <begin position="187"/>
        <end position="482"/>
    </location>
</feature>
<dbReference type="InterPro" id="IPR019749">
    <property type="entry name" value="Band_41_domain"/>
</dbReference>
<keyword evidence="3" id="KW-0963">Cytoplasm</keyword>
<sequence length="482" mass="54501">MQEFALHFFRKPQALLDPTGGIDEGTAVASLVQFTKGPIPESLICISDENTNKQAVESFQALMQFMGDQPKPRGKDKLELLYKLLKLCQEENLRDEIYCQVIKQVTGHPQPENSAQGWSFLSLLTGFFPPSTTLMPYVTKFLQDAGPSQELARSSQEHLQRTVKYGGRQRLPQPGEMQAFLKGQVVRMLLVHLPGDVDYRTNIQMFTVTADVLTELCEHMGVTDPQEVQEFALFLIKGDGDLVRPLRPREYLNNVMVNQDLSLHSWRLGWKTPLHFDHPTYIGIHYCQVLRDYLQGKLLVGTQPDARIAHLAALQHLSRTAKEPPSEQDLLLYVPKQLQAQVHMPTVKGQMEQELRQLHLHSPLDAQISFLEAVTRLPLYGYTVYTVLRVSELTLPRPCLLGLNCQDLILMDPNSQIPCCSIALNDIQRLHLLSPQEEEGAPGLELNYGSADSPRTIWFELPQAQELQHTIAFLLDSNSGTH</sequence>
<comment type="subcellular location">
    <subcellularLocation>
        <location evidence="1">Cytoplasm</location>
    </subcellularLocation>
</comment>
<dbReference type="Gene3D" id="1.25.40.530">
    <property type="entry name" value="MyTH4 domain"/>
    <property type="match status" value="1"/>
</dbReference>
<gene>
    <name evidence="9" type="primary">LOC102813845</name>
</gene>
<dbReference type="GeneID" id="102813845"/>
<evidence type="ECO:0000313" key="8">
    <source>
        <dbReference type="Proteomes" id="UP000504623"/>
    </source>
</evidence>
<dbReference type="PANTHER" id="PTHR22692:SF16">
    <property type="entry name" value="MYOSIN XVB"/>
    <property type="match status" value="1"/>
</dbReference>
<comment type="similarity">
    <text evidence="2">Belongs to the TRAFAC class myosin-kinesin ATPase superfamily. Myosin family.</text>
</comment>
<dbReference type="PANTHER" id="PTHR22692">
    <property type="entry name" value="MYOSIN VII, XV"/>
    <property type="match status" value="1"/>
</dbReference>
<dbReference type="InterPro" id="IPR019748">
    <property type="entry name" value="FERM_central"/>
</dbReference>
<dbReference type="CDD" id="cd14473">
    <property type="entry name" value="FERM_B-lobe"/>
    <property type="match status" value="1"/>
</dbReference>
<keyword evidence="8" id="KW-1185">Reference proteome</keyword>
<dbReference type="PROSITE" id="PS50057">
    <property type="entry name" value="FERM_3"/>
    <property type="match status" value="1"/>
</dbReference>
<dbReference type="OrthoDB" id="8182952at2759"/>
<evidence type="ECO:0000256" key="3">
    <source>
        <dbReference type="ARBA" id="ARBA00022490"/>
    </source>
</evidence>
<evidence type="ECO:0000256" key="5">
    <source>
        <dbReference type="ARBA" id="ARBA00023203"/>
    </source>
</evidence>
<feature type="domain" description="MyTH4" evidence="7">
    <location>
        <begin position="34"/>
        <end position="181"/>
    </location>
</feature>
<dbReference type="InterPro" id="IPR000857">
    <property type="entry name" value="MyTH4_dom"/>
</dbReference>